<dbReference type="EC" id="1.4.99.-" evidence="7"/>
<protein>
    <recommendedName>
        <fullName evidence="7">D-amino acid dehydrogenase</fullName>
        <ecNumber evidence="7">1.4.99.-</ecNumber>
    </recommendedName>
</protein>
<evidence type="ECO:0000256" key="2">
    <source>
        <dbReference type="ARBA" id="ARBA00009410"/>
    </source>
</evidence>
<dbReference type="InterPro" id="IPR023080">
    <property type="entry name" value="DadA"/>
</dbReference>
<keyword evidence="5 7" id="KW-0560">Oxidoreductase</keyword>
<dbReference type="SUPFAM" id="SSF54373">
    <property type="entry name" value="FAD-linked reductases, C-terminal domain"/>
    <property type="match status" value="1"/>
</dbReference>
<accession>A0ABN0YE47</accession>
<dbReference type="RefSeq" id="WP_167177112.1">
    <property type="nucleotide sequence ID" value="NZ_BAAAEJ010000007.1"/>
</dbReference>
<evidence type="ECO:0000256" key="6">
    <source>
        <dbReference type="ARBA" id="ARBA00047884"/>
    </source>
</evidence>
<evidence type="ECO:0000259" key="8">
    <source>
        <dbReference type="Pfam" id="PF01266"/>
    </source>
</evidence>
<evidence type="ECO:0000313" key="9">
    <source>
        <dbReference type="EMBL" id="GAA0392554.1"/>
    </source>
</evidence>
<keyword evidence="3 7" id="KW-0285">Flavoprotein</keyword>
<dbReference type="InterPro" id="IPR006076">
    <property type="entry name" value="FAD-dep_OxRdtase"/>
</dbReference>
<keyword evidence="4 7" id="KW-0274">FAD</keyword>
<evidence type="ECO:0000256" key="5">
    <source>
        <dbReference type="ARBA" id="ARBA00023002"/>
    </source>
</evidence>
<dbReference type="PANTHER" id="PTHR13847">
    <property type="entry name" value="SARCOSINE DEHYDROGENASE-RELATED"/>
    <property type="match status" value="1"/>
</dbReference>
<evidence type="ECO:0000256" key="3">
    <source>
        <dbReference type="ARBA" id="ARBA00022630"/>
    </source>
</evidence>
<gene>
    <name evidence="7" type="primary">dadA</name>
    <name evidence="9" type="ORF">GCM10009093_18940</name>
</gene>
<dbReference type="EMBL" id="BAAAEJ010000007">
    <property type="protein sequence ID" value="GAA0392554.1"/>
    <property type="molecule type" value="Genomic_DNA"/>
</dbReference>
<organism evidence="9 10">
    <name type="scientific">Brevundimonas terrae</name>
    <dbReference type="NCBI Taxonomy" id="363631"/>
    <lineage>
        <taxon>Bacteria</taxon>
        <taxon>Pseudomonadati</taxon>
        <taxon>Pseudomonadota</taxon>
        <taxon>Alphaproteobacteria</taxon>
        <taxon>Caulobacterales</taxon>
        <taxon>Caulobacteraceae</taxon>
        <taxon>Brevundimonas</taxon>
    </lineage>
</organism>
<name>A0ABN0YE47_9CAUL</name>
<evidence type="ECO:0000256" key="7">
    <source>
        <dbReference type="HAMAP-Rule" id="MF_01202"/>
    </source>
</evidence>
<proteinExistence type="inferred from homology"/>
<reference evidence="9 10" key="1">
    <citation type="journal article" date="2019" name="Int. J. Syst. Evol. Microbiol.">
        <title>The Global Catalogue of Microorganisms (GCM) 10K type strain sequencing project: providing services to taxonomists for standard genome sequencing and annotation.</title>
        <authorList>
            <consortium name="The Broad Institute Genomics Platform"/>
            <consortium name="The Broad Institute Genome Sequencing Center for Infectious Disease"/>
            <person name="Wu L."/>
            <person name="Ma J."/>
        </authorList>
    </citation>
    <scope>NUCLEOTIDE SEQUENCE [LARGE SCALE GENOMIC DNA]</scope>
    <source>
        <strain evidence="9 10">JCM 13476</strain>
    </source>
</reference>
<dbReference type="HAMAP" id="MF_01202">
    <property type="entry name" value="DadA"/>
    <property type="match status" value="1"/>
</dbReference>
<dbReference type="SUPFAM" id="SSF51905">
    <property type="entry name" value="FAD/NAD(P)-binding domain"/>
    <property type="match status" value="1"/>
</dbReference>
<keyword evidence="10" id="KW-1185">Reference proteome</keyword>
<dbReference type="Gene3D" id="3.30.9.10">
    <property type="entry name" value="D-Amino Acid Oxidase, subunit A, domain 2"/>
    <property type="match status" value="1"/>
</dbReference>
<comment type="cofactor">
    <cofactor evidence="1 7">
        <name>FAD</name>
        <dbReference type="ChEBI" id="CHEBI:57692"/>
    </cofactor>
</comment>
<comment type="function">
    <text evidence="7">Oxidative deamination of D-amino acids.</text>
</comment>
<feature type="domain" description="FAD dependent oxidoreductase" evidence="8">
    <location>
        <begin position="2"/>
        <end position="398"/>
    </location>
</feature>
<dbReference type="Proteomes" id="UP001500791">
    <property type="component" value="Unassembled WGS sequence"/>
</dbReference>
<comment type="caution">
    <text evidence="9">The sequence shown here is derived from an EMBL/GenBank/DDBJ whole genome shotgun (WGS) entry which is preliminary data.</text>
</comment>
<feature type="binding site" evidence="7">
    <location>
        <begin position="3"/>
        <end position="17"/>
    </location>
    <ligand>
        <name>FAD</name>
        <dbReference type="ChEBI" id="CHEBI:57692"/>
    </ligand>
</feature>
<dbReference type="NCBIfam" id="NF001933">
    <property type="entry name" value="PRK00711.1"/>
    <property type="match status" value="1"/>
</dbReference>
<evidence type="ECO:0000256" key="4">
    <source>
        <dbReference type="ARBA" id="ARBA00022827"/>
    </source>
</evidence>
<sequence length="418" mass="45627">MRVLVLGAGVIGVTTAWYLNQAGHDVTVVDRLSGPGLETSYANAGQVSPGYSAPWAAPSVPAKAIKWLMMRHAPLILHTRADMAMIRWTLQMLRNCTPARYAVNKGRMVRLAEYARDELDLLRQKTGIQYDGRQQGTLQLFRTEKQLKDAHKDVAVLQSEGVAYELLDADGCRRAEPGLAHSEVPYVGALRLPGDETGDCRIFTETLAQMAEAAGVKFRWNETISAISRDGDKIDGVLTDKDTLTADAYVMALGSWSPQMIRNLDLKLPIYPVKGYSITADILDDAKAPVSTVMDESYKIAITRLGTRIRAGGMAELNGFNRDLVARRRDTLNYSVDSLFPGAGNLKDAEFWCGLRPNTPDGTPIVGASKYTNLWLNTGHGTLGWTMSCGSAAVISDMISGKAPAIKTDDLNLSRYNG</sequence>
<dbReference type="Gene3D" id="3.50.50.60">
    <property type="entry name" value="FAD/NAD(P)-binding domain"/>
    <property type="match status" value="2"/>
</dbReference>
<comment type="catalytic activity">
    <reaction evidence="6 7">
        <text>a D-alpha-amino acid + A + H2O = a 2-oxocarboxylate + AH2 + NH4(+)</text>
        <dbReference type="Rhea" id="RHEA:18125"/>
        <dbReference type="ChEBI" id="CHEBI:13193"/>
        <dbReference type="ChEBI" id="CHEBI:15377"/>
        <dbReference type="ChEBI" id="CHEBI:17499"/>
        <dbReference type="ChEBI" id="CHEBI:28938"/>
        <dbReference type="ChEBI" id="CHEBI:35179"/>
        <dbReference type="ChEBI" id="CHEBI:59871"/>
    </reaction>
</comment>
<dbReference type="Pfam" id="PF01266">
    <property type="entry name" value="DAO"/>
    <property type="match status" value="1"/>
</dbReference>
<evidence type="ECO:0000256" key="1">
    <source>
        <dbReference type="ARBA" id="ARBA00001974"/>
    </source>
</evidence>
<evidence type="ECO:0000313" key="10">
    <source>
        <dbReference type="Proteomes" id="UP001500791"/>
    </source>
</evidence>
<dbReference type="InterPro" id="IPR036188">
    <property type="entry name" value="FAD/NAD-bd_sf"/>
</dbReference>
<dbReference type="PANTHER" id="PTHR13847:SF280">
    <property type="entry name" value="D-AMINO ACID DEHYDROGENASE"/>
    <property type="match status" value="1"/>
</dbReference>
<comment type="similarity">
    <text evidence="2 7">Belongs to the DadA oxidoreductase family.</text>
</comment>